<dbReference type="EMBL" id="JACHMI010000001">
    <property type="protein sequence ID" value="MBB6557103.1"/>
    <property type="molecule type" value="Genomic_DNA"/>
</dbReference>
<comment type="caution">
    <text evidence="1">The sequence shown here is derived from an EMBL/GenBank/DDBJ whole genome shotgun (WGS) entry which is preliminary data.</text>
</comment>
<reference evidence="1 2" key="1">
    <citation type="submission" date="2020-08" db="EMBL/GenBank/DDBJ databases">
        <title>Sequencing the genomes of 1000 actinobacteria strains.</title>
        <authorList>
            <person name="Klenk H.-P."/>
        </authorList>
    </citation>
    <scope>NUCLEOTIDE SEQUENCE [LARGE SCALE GENOMIC DNA]</scope>
    <source>
        <strain evidence="1 2">DSM 43768</strain>
    </source>
</reference>
<sequence>MLTGKAEAATEAARRQGAELQRRARGWFYLMYSPYWRRHIAIYMGECDHGIILQANSPDELWRLMNSVAPPGWQAEGLLRLSRRNVLPSPQRGRG</sequence>
<dbReference type="RefSeq" id="WP_185111493.1">
    <property type="nucleotide sequence ID" value="NZ_JACHMI010000001.1"/>
</dbReference>
<keyword evidence="2" id="KW-1185">Reference proteome</keyword>
<dbReference type="AlphaFoldDB" id="A0A7X0P878"/>
<proteinExistence type="predicted"/>
<dbReference type="Proteomes" id="UP000565579">
    <property type="component" value="Unassembled WGS sequence"/>
</dbReference>
<name>A0A7X0P878_9ACTN</name>
<organism evidence="1 2">
    <name type="scientific">Nonomuraea rubra</name>
    <dbReference type="NCBI Taxonomy" id="46180"/>
    <lineage>
        <taxon>Bacteria</taxon>
        <taxon>Bacillati</taxon>
        <taxon>Actinomycetota</taxon>
        <taxon>Actinomycetes</taxon>
        <taxon>Streptosporangiales</taxon>
        <taxon>Streptosporangiaceae</taxon>
        <taxon>Nonomuraea</taxon>
    </lineage>
</organism>
<gene>
    <name evidence="1" type="ORF">HD593_011898</name>
</gene>
<accession>A0A7X0P878</accession>
<evidence type="ECO:0000313" key="1">
    <source>
        <dbReference type="EMBL" id="MBB6557103.1"/>
    </source>
</evidence>
<protein>
    <submittedName>
        <fullName evidence="1">Uncharacterized protein</fullName>
    </submittedName>
</protein>
<evidence type="ECO:0000313" key="2">
    <source>
        <dbReference type="Proteomes" id="UP000565579"/>
    </source>
</evidence>